<feature type="domain" description="AB hydrolase-1" evidence="5">
    <location>
        <begin position="178"/>
        <end position="443"/>
    </location>
</feature>
<name>I2GYT0_HENB6</name>
<keyword evidence="3" id="KW-0378">Hydrolase</keyword>
<dbReference type="GO" id="GO:0047372">
    <property type="term" value="F:monoacylglycerol lipase activity"/>
    <property type="evidence" value="ECO:0007669"/>
    <property type="project" value="TreeGrafter"/>
</dbReference>
<evidence type="ECO:0000313" key="7">
    <source>
        <dbReference type="Proteomes" id="UP000002866"/>
    </source>
</evidence>
<dbReference type="InterPro" id="IPR012020">
    <property type="entry name" value="ABHD4"/>
</dbReference>
<evidence type="ECO:0000313" key="6">
    <source>
        <dbReference type="EMBL" id="CCH59282.1"/>
    </source>
</evidence>
<dbReference type="InterPro" id="IPR029058">
    <property type="entry name" value="AB_hydrolase_fold"/>
</dbReference>
<dbReference type="HOGENOM" id="CLU_032487_1_0_1"/>
<evidence type="ECO:0000259" key="5">
    <source>
        <dbReference type="Pfam" id="PF00561"/>
    </source>
</evidence>
<dbReference type="InterPro" id="IPR000952">
    <property type="entry name" value="AB_hydrolase_4_CS"/>
</dbReference>
<dbReference type="GO" id="GO:0051792">
    <property type="term" value="P:medium-chain fatty acid biosynthetic process"/>
    <property type="evidence" value="ECO:0007669"/>
    <property type="project" value="TreeGrafter"/>
</dbReference>
<protein>
    <recommendedName>
        <fullName evidence="5">AB hydrolase-1 domain-containing protein</fullName>
    </recommendedName>
</protein>
<dbReference type="Proteomes" id="UP000002866">
    <property type="component" value="Chromosome 2"/>
</dbReference>
<proteinExistence type="inferred from homology"/>
<sequence>MDRQGLGTMSIPMINPFNWGYNGTVKHIISQDGTTALNLKDSKGTLQFHQFVSDNIPTLRNGSNFKLNPFLFTGILQTMYLASADFSSKFNVFYGREIKNFSDDGIATIDWVMTKHWQKQYNITETSNGGMKFDTDKFETDRQETHPADWPRLHPRTRFLKKEELDLIHDDPSEFKKPLVIIIHGVAGGSHEPIIRSLAQEISSINNGNKFQVCVLNARGCARSKISNKKLYSALHIQDMEEFIKTQKLQYPNRKIYAVGFSFGAAQLGNYLGMRGENTALNAACTVSGPWDLVSSCLKLKQDFWSNKLFSKAITQFLTRLVKVNMGELEVPEGYEPECKPTPENPIFYTCTKSNVKKAKTLTSTIEFDGMFTAPSLGFNSALEYYREASPRNNLENIKTPTLVINSTDDPIIGLESIPIESKMNPNILLCETDLGGHLAYLDSNYDSWMTKQVAQFFYKFDELVL</sequence>
<feature type="active site" description="Charge relay system" evidence="4">
    <location>
        <position position="262"/>
    </location>
</feature>
<evidence type="ECO:0000256" key="3">
    <source>
        <dbReference type="ARBA" id="ARBA00022801"/>
    </source>
</evidence>
<keyword evidence="7" id="KW-1185">Reference proteome</keyword>
<dbReference type="PIRSF" id="PIRSF005211">
    <property type="entry name" value="Ab_hydro_YheT"/>
    <property type="match status" value="1"/>
</dbReference>
<dbReference type="GO" id="GO:0008126">
    <property type="term" value="F:acetylesterase activity"/>
    <property type="evidence" value="ECO:0007669"/>
    <property type="project" value="TreeGrafter"/>
</dbReference>
<dbReference type="InterPro" id="IPR050960">
    <property type="entry name" value="AB_hydrolase_4_sf"/>
</dbReference>
<feature type="active site" description="Charge relay system" evidence="4">
    <location>
        <position position="410"/>
    </location>
</feature>
<comment type="similarity">
    <text evidence="1">Belongs to the AB hydrolase superfamily. AB hydrolase 4 family.</text>
</comment>
<keyword evidence="2" id="KW-0719">Serine esterase</keyword>
<dbReference type="SUPFAM" id="SSF53474">
    <property type="entry name" value="alpha/beta-Hydrolases"/>
    <property type="match status" value="1"/>
</dbReference>
<dbReference type="KEGG" id="tbl:TBLA_0B04450"/>
<dbReference type="eggNOG" id="KOG1838">
    <property type="taxonomic scope" value="Eukaryota"/>
</dbReference>
<dbReference type="PANTHER" id="PTHR10794:SF44">
    <property type="entry name" value="MEDIUM-CHAIN FATTY ACID ETHYL ESTER SYNTHASE_ESTERASE 1-RELATED"/>
    <property type="match status" value="1"/>
</dbReference>
<dbReference type="FunCoup" id="I2GYT0">
    <property type="interactions" value="316"/>
</dbReference>
<evidence type="ECO:0000256" key="1">
    <source>
        <dbReference type="ARBA" id="ARBA00010884"/>
    </source>
</evidence>
<dbReference type="AlphaFoldDB" id="I2GYT0"/>
<feature type="active site" description="Charge relay system" evidence="4">
    <location>
        <position position="438"/>
    </location>
</feature>
<dbReference type="InterPro" id="IPR000073">
    <property type="entry name" value="AB_hydrolase_1"/>
</dbReference>
<dbReference type="OMA" id="GCCRTKI"/>
<dbReference type="EMBL" id="HE806317">
    <property type="protein sequence ID" value="CCH59282.1"/>
    <property type="molecule type" value="Genomic_DNA"/>
</dbReference>
<dbReference type="InParanoid" id="I2GYT0"/>
<evidence type="ECO:0000256" key="2">
    <source>
        <dbReference type="ARBA" id="ARBA00022487"/>
    </source>
</evidence>
<dbReference type="Pfam" id="PF00561">
    <property type="entry name" value="Abhydrolase_1"/>
    <property type="match status" value="1"/>
</dbReference>
<reference evidence="6 7" key="1">
    <citation type="journal article" date="2011" name="Proc. Natl. Acad. Sci. U.S.A.">
        <title>Evolutionary erosion of yeast sex chromosomes by mating-type switching accidents.</title>
        <authorList>
            <person name="Gordon J.L."/>
            <person name="Armisen D."/>
            <person name="Proux-Wera E."/>
            <person name="Oheigeartaigh S.S."/>
            <person name="Byrne K.P."/>
            <person name="Wolfe K.H."/>
        </authorList>
    </citation>
    <scope>NUCLEOTIDE SEQUENCE [LARGE SCALE GENOMIC DNA]</scope>
    <source>
        <strain evidence="7">ATCC 34711 / CBS 6284 / DSM 70876 / NBRC 10599 / NRRL Y-10934 / UCD 77-7</strain>
    </source>
</reference>
<dbReference type="PROSITE" id="PS01133">
    <property type="entry name" value="UPF0017"/>
    <property type="match status" value="1"/>
</dbReference>
<accession>I2GYT0</accession>
<evidence type="ECO:0000256" key="4">
    <source>
        <dbReference type="PIRSR" id="PIRSR005211-1"/>
    </source>
</evidence>
<dbReference type="GO" id="GO:0051793">
    <property type="term" value="P:medium-chain fatty acid catabolic process"/>
    <property type="evidence" value="ECO:0007669"/>
    <property type="project" value="TreeGrafter"/>
</dbReference>
<dbReference type="PANTHER" id="PTHR10794">
    <property type="entry name" value="ABHYDROLASE DOMAIN-CONTAINING PROTEIN"/>
    <property type="match status" value="1"/>
</dbReference>
<organism evidence="6 7">
    <name type="scientific">Henningerozyma blattae (strain ATCC 34711 / CBS 6284 / DSM 70876 / NBRC 10599 / NRRL Y-10934 / UCD 77-7)</name>
    <name type="common">Yeast</name>
    <name type="synonym">Tetrapisispora blattae</name>
    <dbReference type="NCBI Taxonomy" id="1071380"/>
    <lineage>
        <taxon>Eukaryota</taxon>
        <taxon>Fungi</taxon>
        <taxon>Dikarya</taxon>
        <taxon>Ascomycota</taxon>
        <taxon>Saccharomycotina</taxon>
        <taxon>Saccharomycetes</taxon>
        <taxon>Saccharomycetales</taxon>
        <taxon>Saccharomycetaceae</taxon>
        <taxon>Henningerozyma</taxon>
    </lineage>
</organism>
<gene>
    <name evidence="6" type="primary">TBLA0B04450</name>
    <name evidence="6" type="ORF">TBLA_0B04450</name>
</gene>
<dbReference type="GeneID" id="14494586"/>
<dbReference type="RefSeq" id="XP_004178801.1">
    <property type="nucleotide sequence ID" value="XM_004178753.1"/>
</dbReference>
<dbReference type="OrthoDB" id="5954035at2759"/>
<dbReference type="Gene3D" id="3.40.50.1820">
    <property type="entry name" value="alpha/beta hydrolase"/>
    <property type="match status" value="1"/>
</dbReference>